<keyword evidence="2" id="KW-1185">Reference proteome</keyword>
<reference evidence="1 2" key="1">
    <citation type="journal article" date="2018" name="Front. Plant Sci.">
        <title>Red Clover (Trifolium pratense) and Zigzag Clover (T. medium) - A Picture of Genomic Similarities and Differences.</title>
        <authorList>
            <person name="Dluhosova J."/>
            <person name="Istvanek J."/>
            <person name="Nedelnik J."/>
            <person name="Repkova J."/>
        </authorList>
    </citation>
    <scope>NUCLEOTIDE SEQUENCE [LARGE SCALE GENOMIC DNA]</scope>
    <source>
        <strain evidence="2">cv. 10/8</strain>
        <tissue evidence="1">Leaf</tissue>
    </source>
</reference>
<proteinExistence type="predicted"/>
<dbReference type="EMBL" id="LXQA010374852">
    <property type="protein sequence ID" value="MCI47634.1"/>
    <property type="molecule type" value="Genomic_DNA"/>
</dbReference>
<organism evidence="1 2">
    <name type="scientific">Trifolium medium</name>
    <dbReference type="NCBI Taxonomy" id="97028"/>
    <lineage>
        <taxon>Eukaryota</taxon>
        <taxon>Viridiplantae</taxon>
        <taxon>Streptophyta</taxon>
        <taxon>Embryophyta</taxon>
        <taxon>Tracheophyta</taxon>
        <taxon>Spermatophyta</taxon>
        <taxon>Magnoliopsida</taxon>
        <taxon>eudicotyledons</taxon>
        <taxon>Gunneridae</taxon>
        <taxon>Pentapetalae</taxon>
        <taxon>rosids</taxon>
        <taxon>fabids</taxon>
        <taxon>Fabales</taxon>
        <taxon>Fabaceae</taxon>
        <taxon>Papilionoideae</taxon>
        <taxon>50 kb inversion clade</taxon>
        <taxon>NPAAA clade</taxon>
        <taxon>Hologalegina</taxon>
        <taxon>IRL clade</taxon>
        <taxon>Trifolieae</taxon>
        <taxon>Trifolium</taxon>
    </lineage>
</organism>
<dbReference type="AlphaFoldDB" id="A0A392SHG8"/>
<protein>
    <submittedName>
        <fullName evidence="1">Uncharacterized protein</fullName>
    </submittedName>
</protein>
<evidence type="ECO:0000313" key="2">
    <source>
        <dbReference type="Proteomes" id="UP000265520"/>
    </source>
</evidence>
<accession>A0A392SHG8</accession>
<name>A0A392SHG8_9FABA</name>
<comment type="caution">
    <text evidence="1">The sequence shown here is derived from an EMBL/GenBank/DDBJ whole genome shotgun (WGS) entry which is preliminary data.</text>
</comment>
<feature type="non-terminal residue" evidence="1">
    <location>
        <position position="1"/>
    </location>
</feature>
<evidence type="ECO:0000313" key="1">
    <source>
        <dbReference type="EMBL" id="MCI47634.1"/>
    </source>
</evidence>
<sequence>HPYRTHGAEALATHVTRMCRSCGVGAHVTRVTMFLRKGRVTDQDEVPTTCIVELRIELNMI</sequence>
<dbReference type="Proteomes" id="UP000265520">
    <property type="component" value="Unassembled WGS sequence"/>
</dbReference>